<keyword evidence="8" id="KW-1185">Reference proteome</keyword>
<dbReference type="PANTHER" id="PTHR34113:SF2">
    <property type="entry name" value="PROTEIN LIKE EARLY STARVATION, CHLOROPLASTIC"/>
    <property type="match status" value="1"/>
</dbReference>
<comment type="similarity">
    <text evidence="5">Belongs to the ESV1 family.</text>
</comment>
<sequence length="564" mass="62969">MSYLGMWKAARDRKEADRKRQDEEEIKARLEAEEARRNQDTEASQRRRREQQFSSILSVPSEERDRVERALVLDRAAAAIAAANAALEAADEGRRTWSAAARERPTSVPKRSVFLETREGALTPLGTSGVLLTKKPGEDAGATRLERGSGGSGGGFSKGGGGGSLTLGEDATPGPDFWSWTPPEGGTDGSRGAETPMLKRAEAPKARPQRETMVMDRPTSFQTLSLPLQSQSQAESSITSLPPLQSMLDVAVGQEEGERTRQEQELAEAHAEQAIQMPEGLRVLEEAGATSDSGVEADGTRWWKETGTEERANGEVCVWTVVRGVSADGATEWENKWWEVSDEFDYKELGAEKSGRDAYGAVWRETWKEGMWNDAKTGLPHIERSADKWSRAGDGAEWHEKWYEHYDATNKVQKSADKWAKLADGVDPEPGHAHIWHERWGEDFDGRGGAVKWTDRWAEKFEADGSTTKWGDKWDEKFDRYGKGQKLGETWQQGSGGDSSRTWGENHFGNGQVQKFGNSTTGEHWDTTESMDTWYETKAHFGFQDCFNQAYKLRQVGRKKKQQL</sequence>
<dbReference type="GO" id="GO:0005982">
    <property type="term" value="P:starch metabolic process"/>
    <property type="evidence" value="ECO:0000318"/>
    <property type="project" value="GO_Central"/>
</dbReference>
<dbReference type="GO" id="GO:0009570">
    <property type="term" value="C:chloroplast stroma"/>
    <property type="evidence" value="ECO:0007669"/>
    <property type="project" value="UniProtKB-SubCell"/>
</dbReference>
<evidence type="ECO:0000256" key="6">
    <source>
        <dbReference type="SAM" id="MobiDB-lite"/>
    </source>
</evidence>
<feature type="region of interest" description="Disordered" evidence="6">
    <location>
        <begin position="487"/>
        <end position="520"/>
    </location>
</feature>
<reference evidence="7 8" key="1">
    <citation type="journal article" date="2014" name="Nat. Commun.">
        <title>Klebsormidium flaccidum genome reveals primary factors for plant terrestrial adaptation.</title>
        <authorList>
            <person name="Hori K."/>
            <person name="Maruyama F."/>
            <person name="Fujisawa T."/>
            <person name="Togashi T."/>
            <person name="Yamamoto N."/>
            <person name="Seo M."/>
            <person name="Sato S."/>
            <person name="Yamada T."/>
            <person name="Mori H."/>
            <person name="Tajima N."/>
            <person name="Moriyama T."/>
            <person name="Ikeuchi M."/>
            <person name="Watanabe M."/>
            <person name="Wada H."/>
            <person name="Kobayashi K."/>
            <person name="Saito M."/>
            <person name="Masuda T."/>
            <person name="Sasaki-Sekimoto Y."/>
            <person name="Mashiguchi K."/>
            <person name="Awai K."/>
            <person name="Shimojima M."/>
            <person name="Masuda S."/>
            <person name="Iwai M."/>
            <person name="Nobusawa T."/>
            <person name="Narise T."/>
            <person name="Kondo S."/>
            <person name="Saito H."/>
            <person name="Sato R."/>
            <person name="Murakawa M."/>
            <person name="Ihara Y."/>
            <person name="Oshima-Yamada Y."/>
            <person name="Ohtaka K."/>
            <person name="Satoh M."/>
            <person name="Sonobe K."/>
            <person name="Ishii M."/>
            <person name="Ohtani R."/>
            <person name="Kanamori-Sato M."/>
            <person name="Honoki R."/>
            <person name="Miyazaki D."/>
            <person name="Mochizuki H."/>
            <person name="Umetsu J."/>
            <person name="Higashi K."/>
            <person name="Shibata D."/>
            <person name="Kamiya Y."/>
            <person name="Sato N."/>
            <person name="Nakamura Y."/>
            <person name="Tabata S."/>
            <person name="Ida S."/>
            <person name="Kurokawa K."/>
            <person name="Ohta H."/>
        </authorList>
    </citation>
    <scope>NUCLEOTIDE SEQUENCE [LARGE SCALE GENOMIC DNA]</scope>
    <source>
        <strain evidence="7 8">NIES-2285</strain>
    </source>
</reference>
<dbReference type="PANTHER" id="PTHR34113">
    <property type="entry name" value="INACTIVE PURPLE ACID PHOSPHATASE-LIKE PROTEIN"/>
    <property type="match status" value="1"/>
</dbReference>
<feature type="compositionally biased region" description="Basic and acidic residues" evidence="6">
    <location>
        <begin position="9"/>
        <end position="45"/>
    </location>
</feature>
<evidence type="ECO:0000313" key="8">
    <source>
        <dbReference type="Proteomes" id="UP000054558"/>
    </source>
</evidence>
<feature type="compositionally biased region" description="Basic and acidic residues" evidence="6">
    <location>
        <begin position="197"/>
        <end position="211"/>
    </location>
</feature>
<dbReference type="EMBL" id="DF237050">
    <property type="protein sequence ID" value="GAQ82115.1"/>
    <property type="molecule type" value="Genomic_DNA"/>
</dbReference>
<gene>
    <name evidence="7" type="ORF">KFL_001010020</name>
</gene>
<keyword evidence="3" id="KW-0934">Plastid</keyword>
<dbReference type="Proteomes" id="UP000054558">
    <property type="component" value="Unassembled WGS sequence"/>
</dbReference>
<feature type="compositionally biased region" description="Polar residues" evidence="6">
    <location>
        <begin position="490"/>
        <end position="520"/>
    </location>
</feature>
<organism evidence="7 8">
    <name type="scientific">Klebsormidium nitens</name>
    <name type="common">Green alga</name>
    <name type="synonym">Ulothrix nitens</name>
    <dbReference type="NCBI Taxonomy" id="105231"/>
    <lineage>
        <taxon>Eukaryota</taxon>
        <taxon>Viridiplantae</taxon>
        <taxon>Streptophyta</taxon>
        <taxon>Klebsormidiophyceae</taxon>
        <taxon>Klebsormidiales</taxon>
        <taxon>Klebsormidiaceae</taxon>
        <taxon>Klebsormidium</taxon>
    </lineage>
</organism>
<evidence type="ECO:0000256" key="3">
    <source>
        <dbReference type="ARBA" id="ARBA00022640"/>
    </source>
</evidence>
<feature type="region of interest" description="Disordered" evidence="6">
    <location>
        <begin position="127"/>
        <end position="211"/>
    </location>
</feature>
<evidence type="ECO:0000256" key="1">
    <source>
        <dbReference type="ARBA" id="ARBA00004470"/>
    </source>
</evidence>
<protein>
    <submittedName>
        <fullName evidence="7">Uncharacterized protein</fullName>
    </submittedName>
</protein>
<keyword evidence="2" id="KW-0150">Chloroplast</keyword>
<name>A0A1Y1HU05_KLENI</name>
<evidence type="ECO:0000256" key="5">
    <source>
        <dbReference type="ARBA" id="ARBA00038237"/>
    </source>
</evidence>
<evidence type="ECO:0000313" key="7">
    <source>
        <dbReference type="EMBL" id="GAQ82115.1"/>
    </source>
</evidence>
<comment type="subcellular location">
    <subcellularLocation>
        <location evidence="1">Plastid</location>
        <location evidence="1">Chloroplast stroma</location>
    </subcellularLocation>
</comment>
<dbReference type="OMA" id="FWSWAPP"/>
<keyword evidence="4" id="KW-0809">Transit peptide</keyword>
<proteinExistence type="inferred from homology"/>
<feature type="region of interest" description="Disordered" evidence="6">
    <location>
        <begin position="1"/>
        <end position="60"/>
    </location>
</feature>
<feature type="compositionally biased region" description="Gly residues" evidence="6">
    <location>
        <begin position="148"/>
        <end position="165"/>
    </location>
</feature>
<dbReference type="GO" id="GO:2000904">
    <property type="term" value="P:regulation of starch metabolic process"/>
    <property type="evidence" value="ECO:0000318"/>
    <property type="project" value="GO_Central"/>
</dbReference>
<accession>A0A1Y1HU05</accession>
<evidence type="ECO:0000256" key="2">
    <source>
        <dbReference type="ARBA" id="ARBA00022528"/>
    </source>
</evidence>
<evidence type="ECO:0000256" key="4">
    <source>
        <dbReference type="ARBA" id="ARBA00022946"/>
    </source>
</evidence>
<dbReference type="InterPro" id="IPR052495">
    <property type="entry name" value="Alpha-glucan_binding_chloro"/>
</dbReference>
<dbReference type="AlphaFoldDB" id="A0A1Y1HU05"/>
<dbReference type="OrthoDB" id="343842at2759"/>